<dbReference type="InterPro" id="IPR018775">
    <property type="entry name" value="RlaP"/>
</dbReference>
<dbReference type="EMBL" id="GU396103">
    <property type="protein sequence ID" value="ADQ52839.1"/>
    <property type="molecule type" value="Genomic_DNA"/>
</dbReference>
<keyword evidence="2" id="KW-1185">Reference proteome</keyword>
<accession>E5DQ53</accession>
<dbReference type="Proteomes" id="UP000008726">
    <property type="component" value="Segment"/>
</dbReference>
<protein>
    <recommendedName>
        <fullName evidence="3">Thioredoxin</fullName>
    </recommendedName>
</protein>
<dbReference type="PANTHER" id="PTHR34817:SF1">
    <property type="entry name" value="NUCLEOTIDYLTRANSFERASE"/>
    <property type="match status" value="1"/>
</dbReference>
<evidence type="ECO:0000313" key="1">
    <source>
        <dbReference type="EMBL" id="ADQ52839.1"/>
    </source>
</evidence>
<dbReference type="RefSeq" id="YP_009011549.1">
    <property type="nucleotide sequence ID" value="NC_023688.1"/>
</dbReference>
<reference evidence="1 2" key="1">
    <citation type="journal article" date="2010" name="Virol. J.">
        <title>Genomes of the T4-related bacteriophages as windows on microbial genome evolution.</title>
        <authorList>
            <person name="Petrov V.M."/>
            <person name="Ratnayaka S."/>
            <person name="Nolan J.M."/>
            <person name="Miller E.S."/>
            <person name="Karam J.D."/>
        </authorList>
    </citation>
    <scope>NUCLEOTIDE SEQUENCE [LARGE SCALE GENOMIC DNA]</scope>
</reference>
<dbReference type="GeneID" id="18560044"/>
<dbReference type="OrthoDB" id="5415at10239"/>
<dbReference type="KEGG" id="vg:18560044"/>
<sequence length="324" mass="37608">MKTLMKTVFGSHLYGLSTPTSDRDYKGIFIPTAREIILGGREVYNESTGGKGKNTVDDIDTEMMSLRQFLRLASKGETMCIDMLHSNQLIETTKYWDYIHQKRSMFYTTKMDAFLGYCRKQATKYGVKGTRLAALERVMAVVKAVPQDERGYRLSSFVGRLPTDEFTFPGAEISRTGEVVQFYEVLGRKYLYGIKFTEFEHQITKIWEEYGDRAKKAKEEVGVDWKALSHAVRGGEQLLEIYRTGDLKFPLKHREFILDIKLGKRSLVDEVNPYLEQLMNDVEKEIVIAKKNGMREKVDTEFWDNFLYEMYVEEVNYGDRSNLL</sequence>
<organism evidence="1 2">
    <name type="scientific">Aeromonas phage PX29</name>
    <dbReference type="NCBI Taxonomy" id="926067"/>
    <lineage>
        <taxon>Viruses</taxon>
        <taxon>Duplodnaviria</taxon>
        <taxon>Heunggongvirae</taxon>
        <taxon>Uroviricota</taxon>
        <taxon>Caudoviricetes</taxon>
        <taxon>Pantevenvirales</taxon>
        <taxon>Straboviridae</taxon>
        <taxon>Angelvirus</taxon>
        <taxon>Angelvirus px29</taxon>
    </lineage>
</organism>
<name>E5DQ53_9CAUD</name>
<gene>
    <name evidence="1" type="ORF">PX29p120</name>
</gene>
<evidence type="ECO:0000313" key="2">
    <source>
        <dbReference type="Proteomes" id="UP000008726"/>
    </source>
</evidence>
<proteinExistence type="predicted"/>
<dbReference type="Pfam" id="PF10127">
    <property type="entry name" value="RlaP"/>
    <property type="match status" value="1"/>
</dbReference>
<evidence type="ECO:0008006" key="3">
    <source>
        <dbReference type="Google" id="ProtNLM"/>
    </source>
</evidence>
<dbReference type="PANTHER" id="PTHR34817">
    <property type="entry name" value="NUCLEOTIDYLTRANSFERASE"/>
    <property type="match status" value="1"/>
</dbReference>